<feature type="domain" description="Carbohydrate-binding module family 96" evidence="6">
    <location>
        <begin position="28"/>
        <end position="121"/>
    </location>
</feature>
<gene>
    <name evidence="7" type="ORF">H5P28_18010</name>
</gene>
<organism evidence="7 8">
    <name type="scientific">Ruficoccus amylovorans</name>
    <dbReference type="NCBI Taxonomy" id="1804625"/>
    <lineage>
        <taxon>Bacteria</taxon>
        <taxon>Pseudomonadati</taxon>
        <taxon>Verrucomicrobiota</taxon>
        <taxon>Opitutia</taxon>
        <taxon>Puniceicoccales</taxon>
        <taxon>Cerasicoccaceae</taxon>
        <taxon>Ruficoccus</taxon>
    </lineage>
</organism>
<feature type="chain" id="PRO_5033060121" evidence="5">
    <location>
        <begin position="23"/>
        <end position="237"/>
    </location>
</feature>
<evidence type="ECO:0000256" key="5">
    <source>
        <dbReference type="SAM" id="SignalP"/>
    </source>
</evidence>
<protein>
    <submittedName>
        <fullName evidence="7">DNRLRE domain-containing protein</fullName>
    </submittedName>
</protein>
<keyword evidence="2" id="KW-0964">Secreted</keyword>
<dbReference type="EMBL" id="JACHVB010000063">
    <property type="protein sequence ID" value="MBC2596167.1"/>
    <property type="molecule type" value="Genomic_DNA"/>
</dbReference>
<evidence type="ECO:0000313" key="8">
    <source>
        <dbReference type="Proteomes" id="UP000546464"/>
    </source>
</evidence>
<dbReference type="Pfam" id="PF24517">
    <property type="entry name" value="CBM96"/>
    <property type="match status" value="1"/>
</dbReference>
<dbReference type="InterPro" id="IPR055372">
    <property type="entry name" value="CBM96"/>
</dbReference>
<dbReference type="Proteomes" id="UP000546464">
    <property type="component" value="Unassembled WGS sequence"/>
</dbReference>
<dbReference type="GO" id="GO:0005576">
    <property type="term" value="C:extracellular region"/>
    <property type="evidence" value="ECO:0007669"/>
    <property type="project" value="UniProtKB-SubCell"/>
</dbReference>
<keyword evidence="4" id="KW-1133">Transmembrane helix</keyword>
<evidence type="ECO:0000259" key="6">
    <source>
        <dbReference type="Pfam" id="PF24517"/>
    </source>
</evidence>
<proteinExistence type="predicted"/>
<evidence type="ECO:0000313" key="7">
    <source>
        <dbReference type="EMBL" id="MBC2596167.1"/>
    </source>
</evidence>
<keyword evidence="4" id="KW-0812">Transmembrane</keyword>
<dbReference type="NCBIfam" id="TIGR02595">
    <property type="entry name" value="PEP_CTERM"/>
    <property type="match status" value="1"/>
</dbReference>
<keyword evidence="8" id="KW-1185">Reference proteome</keyword>
<evidence type="ECO:0000256" key="4">
    <source>
        <dbReference type="SAM" id="Phobius"/>
    </source>
</evidence>
<feature type="transmembrane region" description="Helical" evidence="4">
    <location>
        <begin position="214"/>
        <end position="231"/>
    </location>
</feature>
<comment type="subcellular location">
    <subcellularLocation>
        <location evidence="1">Secreted</location>
    </subcellularLocation>
</comment>
<evidence type="ECO:0000256" key="2">
    <source>
        <dbReference type="ARBA" id="ARBA00022525"/>
    </source>
</evidence>
<reference evidence="7 8" key="1">
    <citation type="submission" date="2020-07" db="EMBL/GenBank/DDBJ databases">
        <authorList>
            <person name="Feng X."/>
        </authorList>
    </citation>
    <scope>NUCLEOTIDE SEQUENCE [LARGE SCALE GENOMIC DNA]</scope>
    <source>
        <strain evidence="7 8">JCM31066</strain>
    </source>
</reference>
<keyword evidence="3 5" id="KW-0732">Signal</keyword>
<dbReference type="InterPro" id="IPR013424">
    <property type="entry name" value="Ice-binding_C"/>
</dbReference>
<dbReference type="RefSeq" id="WP_185677085.1">
    <property type="nucleotide sequence ID" value="NZ_JACHVB010000063.1"/>
</dbReference>
<keyword evidence="4" id="KW-0472">Membrane</keyword>
<dbReference type="AlphaFoldDB" id="A0A842HL27"/>
<evidence type="ECO:0000256" key="1">
    <source>
        <dbReference type="ARBA" id="ARBA00004613"/>
    </source>
</evidence>
<feature type="signal peptide" evidence="5">
    <location>
        <begin position="1"/>
        <end position="22"/>
    </location>
</feature>
<dbReference type="NCBIfam" id="NF033679">
    <property type="entry name" value="DNRLRE_dom"/>
    <property type="match status" value="1"/>
</dbReference>
<name>A0A842HL27_9BACT</name>
<comment type="caution">
    <text evidence="7">The sequence shown here is derived from an EMBL/GenBank/DDBJ whole genome shotgun (WGS) entry which is preliminary data.</text>
</comment>
<evidence type="ECO:0000256" key="3">
    <source>
        <dbReference type="ARBA" id="ARBA00022729"/>
    </source>
</evidence>
<accession>A0A842HL27</accession>
<sequence>MSKISRSFFVVCFVTLLAPVWGLSQVEVDLTTVDDAMIDDLAPDTNFGSSAELAQTKNQRKSYLKFDASSLDTVTDVSFSAYYTAPYARVAWVYLIVNNDGSEVAWDEDTITWNNAPANQTDGNEFIAGANQTVTQIGTIEGIVNSVVSLTFLTLETDGVDGKALLLSALNSGDRTVTLGLMRNGDRYTRFASSEHTGGFIPPTLELTLVPEPGTYAAIFGGVMLAVAVLARRRKQA</sequence>